<evidence type="ECO:0000259" key="1">
    <source>
        <dbReference type="PROSITE" id="PS00028"/>
    </source>
</evidence>
<dbReference type="PANTHER" id="PTHR33936:SF25">
    <property type="entry name" value="C2H2-TYPE DOMAIN-CONTAINING PROTEIN"/>
    <property type="match status" value="1"/>
</dbReference>
<sequence length="159" mass="18538">MVKVKPKIKACIYCGLLVTVSNMSKHVKSHVIHGYITLPTEQKLNCCLEHGCGEKYHFKTDLIKHLQEKHEIHSEKQELSFDEFGDFEDWLYKVEQHTNSQYIKRSKRSKADGSEIIYYECNRSGKSRERKTPVKKYHFMKESPKIEAGCTSHCVVTTN</sequence>
<organism evidence="2">
    <name type="scientific">Clastoptera arizonana</name>
    <name type="common">Arizona spittle bug</name>
    <dbReference type="NCBI Taxonomy" id="38151"/>
    <lineage>
        <taxon>Eukaryota</taxon>
        <taxon>Metazoa</taxon>
        <taxon>Ecdysozoa</taxon>
        <taxon>Arthropoda</taxon>
        <taxon>Hexapoda</taxon>
        <taxon>Insecta</taxon>
        <taxon>Pterygota</taxon>
        <taxon>Neoptera</taxon>
        <taxon>Paraneoptera</taxon>
        <taxon>Hemiptera</taxon>
        <taxon>Auchenorrhyncha</taxon>
        <taxon>Cercopoidea</taxon>
        <taxon>Clastopteridae</taxon>
        <taxon>Clastoptera</taxon>
    </lineage>
</organism>
<evidence type="ECO:0000313" key="2">
    <source>
        <dbReference type="EMBL" id="JAS27472.1"/>
    </source>
</evidence>
<feature type="domain" description="C2H2-type" evidence="1">
    <location>
        <begin position="47"/>
        <end position="70"/>
    </location>
</feature>
<feature type="non-terminal residue" evidence="2">
    <location>
        <position position="159"/>
    </location>
</feature>
<dbReference type="InterPro" id="IPR013087">
    <property type="entry name" value="Znf_C2H2_type"/>
</dbReference>
<dbReference type="EMBL" id="GEDC01009826">
    <property type="protein sequence ID" value="JAS27472.1"/>
    <property type="molecule type" value="Transcribed_RNA"/>
</dbReference>
<dbReference type="InterPro" id="IPR052797">
    <property type="entry name" value="RegFact_GeneExpr_CellDeath"/>
</dbReference>
<gene>
    <name evidence="2" type="ORF">g.11627</name>
</gene>
<protein>
    <recommendedName>
        <fullName evidence="1">C2H2-type domain-containing protein</fullName>
    </recommendedName>
</protein>
<accession>A0A1B6DP78</accession>
<dbReference type="AlphaFoldDB" id="A0A1B6DP78"/>
<dbReference type="PANTHER" id="PTHR33936">
    <property type="entry name" value="PROTEIN CBG17840"/>
    <property type="match status" value="1"/>
</dbReference>
<reference evidence="2" key="1">
    <citation type="submission" date="2015-12" db="EMBL/GenBank/DDBJ databases">
        <title>De novo transcriptome assembly of four potential Pierce s Disease insect vectors from Arizona vineyards.</title>
        <authorList>
            <person name="Tassone E.E."/>
        </authorList>
    </citation>
    <scope>NUCLEOTIDE SEQUENCE</scope>
</reference>
<name>A0A1B6DP78_9HEMI</name>
<proteinExistence type="predicted"/>
<dbReference type="PROSITE" id="PS00028">
    <property type="entry name" value="ZINC_FINGER_C2H2_1"/>
    <property type="match status" value="1"/>
</dbReference>